<dbReference type="Pfam" id="PF01402">
    <property type="entry name" value="RHH_1"/>
    <property type="match status" value="1"/>
</dbReference>
<dbReference type="EMBL" id="CP029185">
    <property type="protein sequence ID" value="AWH90105.1"/>
    <property type="molecule type" value="Genomic_DNA"/>
</dbReference>
<dbReference type="RefSeq" id="WP_108902138.1">
    <property type="nucleotide sequence ID" value="NZ_CP029185.2"/>
</dbReference>
<proteinExistence type="predicted"/>
<dbReference type="PANTHER" id="PTHR40688">
    <property type="match status" value="1"/>
</dbReference>
<dbReference type="InterPro" id="IPR002145">
    <property type="entry name" value="CopG"/>
</dbReference>
<evidence type="ECO:0000313" key="3">
    <source>
        <dbReference type="Proteomes" id="UP000244908"/>
    </source>
</evidence>
<dbReference type="InterPro" id="IPR052991">
    <property type="entry name" value="Non-func_TypeII_TA_Antitoxin"/>
</dbReference>
<evidence type="ECO:0000259" key="1">
    <source>
        <dbReference type="Pfam" id="PF01402"/>
    </source>
</evidence>
<organism evidence="2 3">
    <name type="scientific">Limnobaculum parvum</name>
    <dbReference type="NCBI Taxonomy" id="2172103"/>
    <lineage>
        <taxon>Bacteria</taxon>
        <taxon>Pseudomonadati</taxon>
        <taxon>Pseudomonadota</taxon>
        <taxon>Gammaproteobacteria</taxon>
        <taxon>Enterobacterales</taxon>
        <taxon>Budviciaceae</taxon>
        <taxon>Limnobaculum</taxon>
    </lineage>
</organism>
<sequence length="82" mass="9187">MGSHSKQTISAQIPVELALAVEELAIELDRSKSWIIKEALLTMLAERERRHQSVLKGLTDVDTGRVVSHSDMVDFADRLKKS</sequence>
<dbReference type="OrthoDB" id="5298181at2"/>
<dbReference type="KEGG" id="lpv:HYN51_13355"/>
<dbReference type="PANTHER" id="PTHR40688:SF2">
    <property type="entry name" value="RIBBON-HELIX-HELIX PROTEIN COPG DOMAIN-CONTAINING PROTEIN"/>
    <property type="match status" value="1"/>
</dbReference>
<accession>A0A2Y9U295</accession>
<feature type="domain" description="Ribbon-helix-helix protein CopG" evidence="1">
    <location>
        <begin position="8"/>
        <end position="45"/>
    </location>
</feature>
<dbReference type="GO" id="GO:0006355">
    <property type="term" value="P:regulation of DNA-templated transcription"/>
    <property type="evidence" value="ECO:0007669"/>
    <property type="project" value="InterPro"/>
</dbReference>
<dbReference type="CDD" id="cd22233">
    <property type="entry name" value="RHH_CopAso-like"/>
    <property type="match status" value="1"/>
</dbReference>
<reference evidence="2 3" key="1">
    <citation type="journal article" date="2019" name="Int. J. Syst. Evol. Microbiol.">
        <title>Limnobaculum parvum gen. nov., sp. nov., isolated from a freshwater lake.</title>
        <authorList>
            <person name="Baek C."/>
            <person name="Shin S.K."/>
            <person name="Yi H."/>
        </authorList>
    </citation>
    <scope>NUCLEOTIDE SEQUENCE [LARGE SCALE GENOMIC DNA]</scope>
    <source>
        <strain evidence="2 3">HYN0051</strain>
    </source>
</reference>
<protein>
    <submittedName>
        <fullName evidence="2">Ribbon-helix-helix protein, CopG family</fullName>
    </submittedName>
</protein>
<dbReference type="Proteomes" id="UP000244908">
    <property type="component" value="Chromosome"/>
</dbReference>
<evidence type="ECO:0000313" key="2">
    <source>
        <dbReference type="EMBL" id="AWH90105.1"/>
    </source>
</evidence>
<dbReference type="SUPFAM" id="SSF47598">
    <property type="entry name" value="Ribbon-helix-helix"/>
    <property type="match status" value="1"/>
</dbReference>
<keyword evidence="3" id="KW-1185">Reference proteome</keyword>
<dbReference type="AlphaFoldDB" id="A0A2Y9U295"/>
<name>A0A2Y9U295_9GAMM</name>
<dbReference type="InterPro" id="IPR010985">
    <property type="entry name" value="Ribbon_hlx_hlx"/>
</dbReference>
<gene>
    <name evidence="2" type="ORF">HYN51_13355</name>
</gene>